<protein>
    <recommendedName>
        <fullName evidence="4">FlxA-like protein</fullName>
    </recommendedName>
</protein>
<evidence type="ECO:0000313" key="2">
    <source>
        <dbReference type="EMBL" id="GFK92437.1"/>
    </source>
</evidence>
<name>A0A6V8LS50_9BACT</name>
<evidence type="ECO:0000256" key="1">
    <source>
        <dbReference type="SAM" id="MobiDB-lite"/>
    </source>
</evidence>
<dbReference type="RefSeq" id="WP_173080528.1">
    <property type="nucleotide sequence ID" value="NZ_BLTE01000001.1"/>
</dbReference>
<feature type="compositionally biased region" description="Basic and acidic residues" evidence="1">
    <location>
        <begin position="51"/>
        <end position="66"/>
    </location>
</feature>
<keyword evidence="3" id="KW-1185">Reference proteome</keyword>
<dbReference type="EMBL" id="BLTE01000001">
    <property type="protein sequence ID" value="GFK92437.1"/>
    <property type="molecule type" value="Genomic_DNA"/>
</dbReference>
<accession>A0A6V8LS50</accession>
<comment type="caution">
    <text evidence="2">The sequence shown here is derived from an EMBL/GenBank/DDBJ whole genome shotgun (WGS) entry which is preliminary data.</text>
</comment>
<organism evidence="2 3">
    <name type="scientific">Fundidesulfovibrio magnetotacticus</name>
    <dbReference type="NCBI Taxonomy" id="2730080"/>
    <lineage>
        <taxon>Bacteria</taxon>
        <taxon>Pseudomonadati</taxon>
        <taxon>Thermodesulfobacteriota</taxon>
        <taxon>Desulfovibrionia</taxon>
        <taxon>Desulfovibrionales</taxon>
        <taxon>Desulfovibrionaceae</taxon>
        <taxon>Fundidesulfovibrio</taxon>
    </lineage>
</organism>
<evidence type="ECO:0000313" key="3">
    <source>
        <dbReference type="Proteomes" id="UP000494245"/>
    </source>
</evidence>
<dbReference type="AlphaFoldDB" id="A0A6V8LS50"/>
<dbReference type="Proteomes" id="UP000494245">
    <property type="component" value="Unassembled WGS sequence"/>
</dbReference>
<proteinExistence type="predicted"/>
<sequence>MTAISSLSSYGYGTSPLEALKKAREEDASSRAQANQAQGTSGGDTASISDTAKELSRIMAKAKGENSGDSSESQDPIERIKKKIDELEKKIAAVQQSRLPDGAKQGMVKGLETELAALQQELARMMSEAKSQTGSSAAKG</sequence>
<evidence type="ECO:0008006" key="4">
    <source>
        <dbReference type="Google" id="ProtNLM"/>
    </source>
</evidence>
<reference evidence="2 3" key="1">
    <citation type="submission" date="2020-04" db="EMBL/GenBank/DDBJ databases">
        <authorList>
            <consortium name="Desulfovibrio sp. FSS-1 genome sequencing consortium"/>
            <person name="Shimoshige H."/>
            <person name="Kobayashi H."/>
            <person name="Maekawa T."/>
        </authorList>
    </citation>
    <scope>NUCLEOTIDE SEQUENCE [LARGE SCALE GENOMIC DNA]</scope>
    <source>
        <strain evidence="2 3">SIID29052-01</strain>
    </source>
</reference>
<feature type="compositionally biased region" description="Polar residues" evidence="1">
    <location>
        <begin position="30"/>
        <end position="50"/>
    </location>
</feature>
<reference evidence="2 3" key="2">
    <citation type="submission" date="2020-05" db="EMBL/GenBank/DDBJ databases">
        <title>Draft genome sequence of Desulfovibrio sp. strainFSS-1.</title>
        <authorList>
            <person name="Shimoshige H."/>
            <person name="Kobayashi H."/>
            <person name="Maekawa T."/>
        </authorList>
    </citation>
    <scope>NUCLEOTIDE SEQUENCE [LARGE SCALE GENOMIC DNA]</scope>
    <source>
        <strain evidence="2 3">SIID29052-01</strain>
    </source>
</reference>
<gene>
    <name evidence="2" type="ORF">NNJEOMEG_00262</name>
</gene>
<feature type="region of interest" description="Disordered" evidence="1">
    <location>
        <begin position="21"/>
        <end position="80"/>
    </location>
</feature>